<keyword evidence="1" id="KW-0812">Transmembrane</keyword>
<keyword evidence="1" id="KW-0472">Membrane</keyword>
<accession>A0ABS6W280</accession>
<keyword evidence="1" id="KW-1133">Transmembrane helix</keyword>
<evidence type="ECO:0000313" key="3">
    <source>
        <dbReference type="Proteomes" id="UP000719267"/>
    </source>
</evidence>
<name>A0ABS6W280_9FLAO</name>
<organism evidence="2 3">
    <name type="scientific">Mesonia aestuariivivens</name>
    <dbReference type="NCBI Taxonomy" id="2796128"/>
    <lineage>
        <taxon>Bacteria</taxon>
        <taxon>Pseudomonadati</taxon>
        <taxon>Bacteroidota</taxon>
        <taxon>Flavobacteriia</taxon>
        <taxon>Flavobacteriales</taxon>
        <taxon>Flavobacteriaceae</taxon>
        <taxon>Mesonia</taxon>
    </lineage>
</organism>
<keyword evidence="3" id="KW-1185">Reference proteome</keyword>
<dbReference type="EMBL" id="JAHWDF010000004">
    <property type="protein sequence ID" value="MBW2961258.1"/>
    <property type="molecule type" value="Genomic_DNA"/>
</dbReference>
<evidence type="ECO:0000313" key="2">
    <source>
        <dbReference type="EMBL" id="MBW2961258.1"/>
    </source>
</evidence>
<feature type="transmembrane region" description="Helical" evidence="1">
    <location>
        <begin position="6"/>
        <end position="24"/>
    </location>
</feature>
<proteinExistence type="predicted"/>
<comment type="caution">
    <text evidence="2">The sequence shown here is derived from an EMBL/GenBank/DDBJ whole genome shotgun (WGS) entry which is preliminary data.</text>
</comment>
<evidence type="ECO:0000256" key="1">
    <source>
        <dbReference type="SAM" id="Phobius"/>
    </source>
</evidence>
<dbReference type="Proteomes" id="UP000719267">
    <property type="component" value="Unassembled WGS sequence"/>
</dbReference>
<protein>
    <submittedName>
        <fullName evidence="2">Uncharacterized protein</fullName>
    </submittedName>
</protein>
<reference evidence="2 3" key="1">
    <citation type="submission" date="2021-07" db="EMBL/GenBank/DDBJ databases">
        <title>Mesonia aestuariivivens sp. nov., isolated from a tidal flat.</title>
        <authorList>
            <person name="Kim Y.-O."/>
            <person name="Yoon J.-H."/>
        </authorList>
    </citation>
    <scope>NUCLEOTIDE SEQUENCE [LARGE SCALE GENOMIC DNA]</scope>
    <source>
        <strain evidence="2 3">JHPTF-M18</strain>
    </source>
</reference>
<gene>
    <name evidence="2" type="ORF">KW502_05550</name>
</gene>
<dbReference type="RefSeq" id="WP_219039538.1">
    <property type="nucleotide sequence ID" value="NZ_JAHWDF010000004.1"/>
</dbReference>
<sequence>MSDSWIGLIGALIGTFLGFFLNKLDELLKKGKLNFKTEDVKIKTLVSNGSGGFRSPNIEEGDVGKIVSAYCFFFIEFLNDSQFEKKLIRNFNVINNFQGEFSGCYIDENRVESIILEPLSVIRVKVKVNVKEYMNFGFENNYLKLEFENQKFKKTSIKKYLKTQDFNTPTERW</sequence>